<dbReference type="EMBL" id="CALYLO010000005">
    <property type="protein sequence ID" value="CAH8246538.1"/>
    <property type="molecule type" value="Genomic_DNA"/>
</dbReference>
<evidence type="ECO:0000313" key="2">
    <source>
        <dbReference type="Proteomes" id="UP001154322"/>
    </source>
</evidence>
<gene>
    <name evidence="1" type="ORF">WJ0W_003773</name>
</gene>
<comment type="caution">
    <text evidence="1">The sequence shown here is derived from an EMBL/GenBank/DDBJ whole genome shotgun (WGS) entry which is preliminary data.</text>
</comment>
<dbReference type="Proteomes" id="UP001154322">
    <property type="component" value="Unassembled WGS sequence"/>
</dbReference>
<accession>A0ABM9G4N7</accession>
<dbReference type="Pfam" id="PF14112">
    <property type="entry name" value="DUF4284"/>
    <property type="match status" value="1"/>
</dbReference>
<proteinExistence type="predicted"/>
<dbReference type="InterPro" id="IPR025560">
    <property type="entry name" value="Imm22"/>
</dbReference>
<sequence>MGGCESEEELDRYLTYTYTEDGDGIEPPFAADFCIFYFDDDFREAYLADRPGVAMADLLAGCSYEEEVIPRFMQLHPEPFPEERNRLFCCIISRITVK</sequence>
<organism evidence="1 2">
    <name type="scientific">Paenibacillus melissococcoides</name>
    <dbReference type="NCBI Taxonomy" id="2912268"/>
    <lineage>
        <taxon>Bacteria</taxon>
        <taxon>Bacillati</taxon>
        <taxon>Bacillota</taxon>
        <taxon>Bacilli</taxon>
        <taxon>Bacillales</taxon>
        <taxon>Paenibacillaceae</taxon>
        <taxon>Paenibacillus</taxon>
    </lineage>
</organism>
<keyword evidence="2" id="KW-1185">Reference proteome</keyword>
<dbReference type="RefSeq" id="WP_261945088.1">
    <property type="nucleotide sequence ID" value="NZ_AP031286.1"/>
</dbReference>
<evidence type="ECO:0000313" key="1">
    <source>
        <dbReference type="EMBL" id="CAH8246538.1"/>
    </source>
</evidence>
<protein>
    <submittedName>
        <fullName evidence="1">Immunity 22 family protein</fullName>
    </submittedName>
</protein>
<name>A0ABM9G4N7_9BACL</name>
<reference evidence="1" key="1">
    <citation type="submission" date="2022-06" db="EMBL/GenBank/DDBJ databases">
        <authorList>
            <person name="Dietemann V."/>
            <person name="Ory F."/>
            <person name="Dainat B."/>
            <person name="Oberhansli S."/>
        </authorList>
    </citation>
    <scope>NUCLEOTIDE SEQUENCE</scope>
    <source>
        <strain evidence="1">Ena-SAMPLE-TAB-26-04-2022-14:26:32:270-5432</strain>
    </source>
</reference>